<dbReference type="RefSeq" id="XP_043165687.1">
    <property type="nucleotide sequence ID" value="XM_043309752.1"/>
</dbReference>
<name>A0A8J2MYJ3_9PLEO</name>
<dbReference type="GeneID" id="67013564"/>
<sequence>MDPRAFALYFQLVYTGRLPSKPNGSSDTDHDEYALLCKLHNIAHSVKDTKAANSALNVIFAKSVESARIPSNEHVWIVYAGTPGACGARRMMVDFYTYEATGDLMKAQGEDSHRKGFPPEFWNELAMSLVEKRGVPDRRMTKMTAGQ</sequence>
<dbReference type="AlphaFoldDB" id="A0A8J2MYJ3"/>
<reference evidence="1" key="1">
    <citation type="submission" date="2021-05" db="EMBL/GenBank/DDBJ databases">
        <authorList>
            <person name="Stam R."/>
        </authorList>
    </citation>
    <scope>NUCLEOTIDE SEQUENCE</scope>
    <source>
        <strain evidence="1">CS162</strain>
    </source>
</reference>
<accession>A0A8J2MYJ3</accession>
<comment type="caution">
    <text evidence="1">The sequence shown here is derived from an EMBL/GenBank/DDBJ whole genome shotgun (WGS) entry which is preliminary data.</text>
</comment>
<organism evidence="1 2">
    <name type="scientific">Alternaria atra</name>
    <dbReference type="NCBI Taxonomy" id="119953"/>
    <lineage>
        <taxon>Eukaryota</taxon>
        <taxon>Fungi</taxon>
        <taxon>Dikarya</taxon>
        <taxon>Ascomycota</taxon>
        <taxon>Pezizomycotina</taxon>
        <taxon>Dothideomycetes</taxon>
        <taxon>Pleosporomycetidae</taxon>
        <taxon>Pleosporales</taxon>
        <taxon>Pleosporineae</taxon>
        <taxon>Pleosporaceae</taxon>
        <taxon>Alternaria</taxon>
        <taxon>Alternaria sect. Ulocladioides</taxon>
    </lineage>
</organism>
<dbReference type="OrthoDB" id="3688316at2759"/>
<proteinExistence type="predicted"/>
<evidence type="ECO:0000313" key="2">
    <source>
        <dbReference type="Proteomes" id="UP000676310"/>
    </source>
</evidence>
<dbReference type="EMBL" id="CAJRGZ010000015">
    <property type="protein sequence ID" value="CAG5148102.1"/>
    <property type="molecule type" value="Genomic_DNA"/>
</dbReference>
<keyword evidence="2" id="KW-1185">Reference proteome</keyword>
<evidence type="ECO:0008006" key="3">
    <source>
        <dbReference type="Google" id="ProtNLM"/>
    </source>
</evidence>
<dbReference type="Proteomes" id="UP000676310">
    <property type="component" value="Unassembled WGS sequence"/>
</dbReference>
<evidence type="ECO:0000313" key="1">
    <source>
        <dbReference type="EMBL" id="CAG5148102.1"/>
    </source>
</evidence>
<protein>
    <recommendedName>
        <fullName evidence="3">BTB domain-containing protein</fullName>
    </recommendedName>
</protein>
<gene>
    <name evidence="1" type="ORF">ALTATR162_LOCUS2150</name>
</gene>